<evidence type="ECO:0000256" key="2">
    <source>
        <dbReference type="ARBA" id="ARBA00005684"/>
    </source>
</evidence>
<dbReference type="PANTHER" id="PTHR32438">
    <property type="entry name" value="4-ALPHA-GLUCANOTRANSFERASE DPE1, CHLOROPLASTIC/AMYLOPLASTIC"/>
    <property type="match status" value="1"/>
</dbReference>
<dbReference type="GO" id="GO:0005975">
    <property type="term" value="P:carbohydrate metabolic process"/>
    <property type="evidence" value="ECO:0007669"/>
    <property type="project" value="InterPro"/>
</dbReference>
<dbReference type="EC" id="2.4.1.25" evidence="3 10"/>
<comment type="similarity">
    <text evidence="2 10">Belongs to the disproportionating enzyme family.</text>
</comment>
<comment type="catalytic activity">
    <reaction evidence="1 10">
        <text>Transfers a segment of a (1-&gt;4)-alpha-D-glucan to a new position in an acceptor, which may be glucose or a (1-&gt;4)-alpha-D-glucan.</text>
        <dbReference type="EC" id="2.4.1.25"/>
    </reaction>
</comment>
<reference evidence="11 12" key="2">
    <citation type="submission" date="2017-10" db="EMBL/GenBank/DDBJ databases">
        <authorList>
            <person name="Banno H."/>
            <person name="Chua N.-H."/>
        </authorList>
    </citation>
    <scope>NUCLEOTIDE SEQUENCE [LARGE SCALE GENOMIC DNA]</scope>
    <source>
        <strain evidence="11 12">JK626</strain>
    </source>
</reference>
<evidence type="ECO:0000256" key="4">
    <source>
        <dbReference type="ARBA" id="ARBA00020295"/>
    </source>
</evidence>
<name>A0A2G3DZR4_9FIRM</name>
<evidence type="ECO:0000256" key="7">
    <source>
        <dbReference type="ARBA" id="ARBA00023277"/>
    </source>
</evidence>
<sequence>MKRSSGILFPISSLPSPYGIGTFGKAAYEFADFLKAAGQKYWQVLPLGPTSYGDSPYQSFSTNAGNPYYIDLDMLIEDGLLTKEDVKKEKWGTNPRYVDYGQIYISRFKVLEKAKERGYKSLINEIGAFVDDNPWVENYALFMALKKHFNMISWQEWPEEDIRLHDKDAVLKYKMELSDDMEFYIFIQYLFFKQWDKLKKYINDLGIEIIGDLPIYVALDSCDVWAEPQFFSLDDKNYPVEVAGVPPDYFSADGQLWGNPCYNWDAMKKDGYRWWLRRIEGAVKLYDVLRIDHFRGFDEYWAVPAGESTARNGQWKPGPGMDLVGLLSSTFPKTEFIAEDLGQPSPTVVKLLNDSKWPGMKVLEFAFDSGEANNYQPHTYDKNCICYTGTHDNATVMEWYQTAKKADRKYAKEYLGISRFEKFNWGMIRGGMSSVAVLFVAQMQDYLGLGKFNRINIPGTKSGNWQWRLLKNELSDELAEKILQLVHMYER</sequence>
<evidence type="ECO:0000256" key="8">
    <source>
        <dbReference type="ARBA" id="ARBA00031423"/>
    </source>
</evidence>
<evidence type="ECO:0000256" key="3">
    <source>
        <dbReference type="ARBA" id="ARBA00012560"/>
    </source>
</evidence>
<dbReference type="SUPFAM" id="SSF51445">
    <property type="entry name" value="(Trans)glycosidases"/>
    <property type="match status" value="1"/>
</dbReference>
<accession>A0A2G3DZR4</accession>
<dbReference type="NCBIfam" id="TIGR00217">
    <property type="entry name" value="malQ"/>
    <property type="match status" value="1"/>
</dbReference>
<dbReference type="NCBIfam" id="NF011080">
    <property type="entry name" value="PRK14508.1-3"/>
    <property type="match status" value="1"/>
</dbReference>
<evidence type="ECO:0000256" key="5">
    <source>
        <dbReference type="ARBA" id="ARBA00022676"/>
    </source>
</evidence>
<proteinExistence type="inferred from homology"/>
<organism evidence="11 12">
    <name type="scientific">Pseudobutyrivibrio ruminis</name>
    <dbReference type="NCBI Taxonomy" id="46206"/>
    <lineage>
        <taxon>Bacteria</taxon>
        <taxon>Bacillati</taxon>
        <taxon>Bacillota</taxon>
        <taxon>Clostridia</taxon>
        <taxon>Lachnospirales</taxon>
        <taxon>Lachnospiraceae</taxon>
        <taxon>Pseudobutyrivibrio</taxon>
    </lineage>
</organism>
<dbReference type="Gene3D" id="3.20.20.80">
    <property type="entry name" value="Glycosidases"/>
    <property type="match status" value="1"/>
</dbReference>
<keyword evidence="6 10" id="KW-0808">Transferase</keyword>
<dbReference type="InterPro" id="IPR003385">
    <property type="entry name" value="Glyco_hydro_77"/>
</dbReference>
<keyword evidence="5 10" id="KW-0328">Glycosyltransferase</keyword>
<evidence type="ECO:0000313" key="12">
    <source>
        <dbReference type="Proteomes" id="UP000225889"/>
    </source>
</evidence>
<evidence type="ECO:0000313" key="11">
    <source>
        <dbReference type="EMBL" id="PHU36522.1"/>
    </source>
</evidence>
<dbReference type="AlphaFoldDB" id="A0A2G3DZR4"/>
<protein>
    <recommendedName>
        <fullName evidence="4 10">4-alpha-glucanotransferase</fullName>
        <ecNumber evidence="3 10">2.4.1.25</ecNumber>
    </recommendedName>
    <alternativeName>
        <fullName evidence="8 10">Amylomaltase</fullName>
    </alternativeName>
    <alternativeName>
        <fullName evidence="9 10">Disproportionating enzyme</fullName>
    </alternativeName>
</protein>
<comment type="caution">
    <text evidence="11">The sequence shown here is derived from an EMBL/GenBank/DDBJ whole genome shotgun (WGS) entry which is preliminary data.</text>
</comment>
<evidence type="ECO:0000256" key="10">
    <source>
        <dbReference type="RuleBase" id="RU361207"/>
    </source>
</evidence>
<dbReference type="GO" id="GO:0004134">
    <property type="term" value="F:4-alpha-glucanotransferase activity"/>
    <property type="evidence" value="ECO:0007669"/>
    <property type="project" value="UniProtKB-EC"/>
</dbReference>
<dbReference type="RefSeq" id="WP_099391089.1">
    <property type="nucleotide sequence ID" value="NZ_PDYF01000003.1"/>
</dbReference>
<dbReference type="EMBL" id="PDYF01000003">
    <property type="protein sequence ID" value="PHU36522.1"/>
    <property type="molecule type" value="Genomic_DNA"/>
</dbReference>
<dbReference type="Proteomes" id="UP000225889">
    <property type="component" value="Unassembled WGS sequence"/>
</dbReference>
<evidence type="ECO:0000256" key="9">
    <source>
        <dbReference type="ARBA" id="ARBA00031501"/>
    </source>
</evidence>
<dbReference type="PANTHER" id="PTHR32438:SF5">
    <property type="entry name" value="4-ALPHA-GLUCANOTRANSFERASE DPE1, CHLOROPLASTIC_AMYLOPLASTIC"/>
    <property type="match status" value="1"/>
</dbReference>
<gene>
    <name evidence="11" type="primary">malQ</name>
    <name evidence="11" type="ORF">CSX01_00695</name>
</gene>
<evidence type="ECO:0000256" key="6">
    <source>
        <dbReference type="ARBA" id="ARBA00022679"/>
    </source>
</evidence>
<evidence type="ECO:0000256" key="1">
    <source>
        <dbReference type="ARBA" id="ARBA00000439"/>
    </source>
</evidence>
<keyword evidence="7 10" id="KW-0119">Carbohydrate metabolism</keyword>
<dbReference type="Pfam" id="PF02446">
    <property type="entry name" value="Glyco_hydro_77"/>
    <property type="match status" value="1"/>
</dbReference>
<dbReference type="InterPro" id="IPR017853">
    <property type="entry name" value="GH"/>
</dbReference>
<reference evidence="11 12" key="1">
    <citation type="submission" date="2017-10" db="EMBL/GenBank/DDBJ databases">
        <title>Resolving the taxonomy of Roseburia spp., Eubacterium rectale and Agathobacter spp. through phylogenomic analysis.</title>
        <authorList>
            <person name="Sheridan P.O."/>
            <person name="Walker A.W."/>
            <person name="Duncan S.H."/>
            <person name="Scott K.P."/>
            <person name="Toole P.W.O."/>
            <person name="Luis P."/>
            <person name="Flint H.J."/>
        </authorList>
    </citation>
    <scope>NUCLEOTIDE SEQUENCE [LARGE SCALE GENOMIC DNA]</scope>
    <source>
        <strain evidence="11 12">JK626</strain>
    </source>
</reference>